<dbReference type="GO" id="GO:0006520">
    <property type="term" value="P:amino acid metabolic process"/>
    <property type="evidence" value="ECO:0007669"/>
    <property type="project" value="TreeGrafter"/>
</dbReference>
<dbReference type="CDD" id="cd00609">
    <property type="entry name" value="AAT_like"/>
    <property type="match status" value="1"/>
</dbReference>
<dbReference type="PRINTS" id="PR00753">
    <property type="entry name" value="ACCSYNTHASE"/>
</dbReference>
<dbReference type="PANTHER" id="PTHR43795">
    <property type="entry name" value="BIFUNCTIONAL ASPARTATE AMINOTRANSFERASE AND GLUTAMATE/ASPARTATE-PREPHENATE AMINOTRANSFERASE-RELATED"/>
    <property type="match status" value="1"/>
</dbReference>
<accession>A0A6A5S1C4</accession>
<organism evidence="3 4">
    <name type="scientific">Didymella exigua CBS 183.55</name>
    <dbReference type="NCBI Taxonomy" id="1150837"/>
    <lineage>
        <taxon>Eukaryota</taxon>
        <taxon>Fungi</taxon>
        <taxon>Dikarya</taxon>
        <taxon>Ascomycota</taxon>
        <taxon>Pezizomycotina</taxon>
        <taxon>Dothideomycetes</taxon>
        <taxon>Pleosporomycetidae</taxon>
        <taxon>Pleosporales</taxon>
        <taxon>Pleosporineae</taxon>
        <taxon>Didymellaceae</taxon>
        <taxon>Didymella</taxon>
    </lineage>
</organism>
<dbReference type="InterPro" id="IPR015422">
    <property type="entry name" value="PyrdxlP-dep_Trfase_small"/>
</dbReference>
<sequence length="383" mass="42335">MALSPRGHANAAQLSIPWRFAKPHTYDPITNPRGLISFATAENCLFQRELHDFVAEVPIPQAALRYAFGTGGGSRLPSAFAAHIHEYFAPHELVRGEDVKITAAATGLHDVLAFSLCAEGEGVLTSRPYYGRFEIDFGNKSGVRLVPVDTDHEDCFETGVVNAFERKLEECERQNISIRAVLVVNPHNPLGRCYTRETLIELMRFCQRRGLHLISDEIYALSVFENPDAPDATCFTSALSISPTDVINPDLVHVIYGLSKDFGLAGLKIGCLVSRNEQLKKAVTAVQRFCGVSGLSVAVATQMLEDRDWVRSIVGVSKRRLAQAYAFITRRLKVMGVKFFEGGNAGFFLWIDLTPWLPPVNSETGGATRAAKCSQKDLYHHQI</sequence>
<dbReference type="Gene3D" id="3.40.640.10">
    <property type="entry name" value="Type I PLP-dependent aspartate aminotransferase-like (Major domain)"/>
    <property type="match status" value="1"/>
</dbReference>
<evidence type="ECO:0000313" key="4">
    <source>
        <dbReference type="Proteomes" id="UP000800082"/>
    </source>
</evidence>
<keyword evidence="3" id="KW-0808">Transferase</keyword>
<dbReference type="RefSeq" id="XP_033453837.1">
    <property type="nucleotide sequence ID" value="XM_033597697.1"/>
</dbReference>
<dbReference type="Pfam" id="PF00155">
    <property type="entry name" value="Aminotran_1_2"/>
    <property type="match status" value="1"/>
</dbReference>
<dbReference type="EMBL" id="ML978957">
    <property type="protein sequence ID" value="KAF1933589.1"/>
    <property type="molecule type" value="Genomic_DNA"/>
</dbReference>
<dbReference type="InterPro" id="IPR050478">
    <property type="entry name" value="Ethylene_sulfur-biosynth"/>
</dbReference>
<evidence type="ECO:0000259" key="2">
    <source>
        <dbReference type="Pfam" id="PF00155"/>
    </source>
</evidence>
<dbReference type="InterPro" id="IPR004839">
    <property type="entry name" value="Aminotransferase_I/II_large"/>
</dbReference>
<keyword evidence="4" id="KW-1185">Reference proteome</keyword>
<dbReference type="InterPro" id="IPR015421">
    <property type="entry name" value="PyrdxlP-dep_Trfase_major"/>
</dbReference>
<gene>
    <name evidence="3" type="ORF">M421DRAFT_88769</name>
</gene>
<feature type="domain" description="Aminotransferase class I/classII large" evidence="2">
    <location>
        <begin position="83"/>
        <end position="355"/>
    </location>
</feature>
<dbReference type="Gene3D" id="3.90.1150.10">
    <property type="entry name" value="Aspartate Aminotransferase, domain 1"/>
    <property type="match status" value="1"/>
</dbReference>
<protein>
    <submittedName>
        <fullName evidence="3">PLP-dependent transferase</fullName>
    </submittedName>
</protein>
<dbReference type="Proteomes" id="UP000800082">
    <property type="component" value="Unassembled WGS sequence"/>
</dbReference>
<dbReference type="OrthoDB" id="7042322at2759"/>
<evidence type="ECO:0000256" key="1">
    <source>
        <dbReference type="ARBA" id="ARBA00022898"/>
    </source>
</evidence>
<evidence type="ECO:0000313" key="3">
    <source>
        <dbReference type="EMBL" id="KAF1933589.1"/>
    </source>
</evidence>
<dbReference type="SUPFAM" id="SSF53383">
    <property type="entry name" value="PLP-dependent transferases"/>
    <property type="match status" value="1"/>
</dbReference>
<name>A0A6A5S1C4_9PLEO</name>
<dbReference type="InterPro" id="IPR015424">
    <property type="entry name" value="PyrdxlP-dep_Trfase"/>
</dbReference>
<dbReference type="GeneID" id="54355364"/>
<dbReference type="AlphaFoldDB" id="A0A6A5S1C4"/>
<dbReference type="PANTHER" id="PTHR43795:SF39">
    <property type="entry name" value="AMINOTRANSFERASE CLASS I_CLASSII DOMAIN-CONTAINING PROTEIN"/>
    <property type="match status" value="1"/>
</dbReference>
<proteinExistence type="predicted"/>
<reference evidence="3" key="1">
    <citation type="journal article" date="2020" name="Stud. Mycol.">
        <title>101 Dothideomycetes genomes: a test case for predicting lifestyles and emergence of pathogens.</title>
        <authorList>
            <person name="Haridas S."/>
            <person name="Albert R."/>
            <person name="Binder M."/>
            <person name="Bloem J."/>
            <person name="Labutti K."/>
            <person name="Salamov A."/>
            <person name="Andreopoulos B."/>
            <person name="Baker S."/>
            <person name="Barry K."/>
            <person name="Bills G."/>
            <person name="Bluhm B."/>
            <person name="Cannon C."/>
            <person name="Castanera R."/>
            <person name="Culley D."/>
            <person name="Daum C."/>
            <person name="Ezra D."/>
            <person name="Gonzalez J."/>
            <person name="Henrissat B."/>
            <person name="Kuo A."/>
            <person name="Liang C."/>
            <person name="Lipzen A."/>
            <person name="Lutzoni F."/>
            <person name="Magnuson J."/>
            <person name="Mondo S."/>
            <person name="Nolan M."/>
            <person name="Ohm R."/>
            <person name="Pangilinan J."/>
            <person name="Park H.-J."/>
            <person name="Ramirez L."/>
            <person name="Alfaro M."/>
            <person name="Sun H."/>
            <person name="Tritt A."/>
            <person name="Yoshinaga Y."/>
            <person name="Zwiers L.-H."/>
            <person name="Turgeon B."/>
            <person name="Goodwin S."/>
            <person name="Spatafora J."/>
            <person name="Crous P."/>
            <person name="Grigoriev I."/>
        </authorList>
    </citation>
    <scope>NUCLEOTIDE SEQUENCE</scope>
    <source>
        <strain evidence="3">CBS 183.55</strain>
    </source>
</reference>
<dbReference type="GO" id="GO:0008483">
    <property type="term" value="F:transaminase activity"/>
    <property type="evidence" value="ECO:0007669"/>
    <property type="project" value="TreeGrafter"/>
</dbReference>
<dbReference type="GO" id="GO:0030170">
    <property type="term" value="F:pyridoxal phosphate binding"/>
    <property type="evidence" value="ECO:0007669"/>
    <property type="project" value="InterPro"/>
</dbReference>
<keyword evidence="1" id="KW-0663">Pyridoxal phosphate</keyword>